<dbReference type="OrthoDB" id="4159489at2759"/>
<dbReference type="Proteomes" id="UP000093000">
    <property type="component" value="Unassembled WGS sequence"/>
</dbReference>
<evidence type="ECO:0000313" key="3">
    <source>
        <dbReference type="Proteomes" id="UP000093000"/>
    </source>
</evidence>
<keyword evidence="1" id="KW-0175">Coiled coil</keyword>
<accession>A0A1C7NP65</accession>
<feature type="coiled-coil region" evidence="1">
    <location>
        <begin position="43"/>
        <end position="70"/>
    </location>
</feature>
<comment type="caution">
    <text evidence="2">The sequence shown here is derived from an EMBL/GenBank/DDBJ whole genome shotgun (WGS) entry which is preliminary data.</text>
</comment>
<reference evidence="2 3" key="1">
    <citation type="submission" date="2016-03" db="EMBL/GenBank/DDBJ databases">
        <title>Choanephora cucurbitarum.</title>
        <authorList>
            <person name="Min B."/>
            <person name="Park H."/>
            <person name="Park J.-H."/>
            <person name="Shin H.-D."/>
            <person name="Choi I.-G."/>
        </authorList>
    </citation>
    <scope>NUCLEOTIDE SEQUENCE [LARGE SCALE GENOMIC DNA]</scope>
    <source>
        <strain evidence="2 3">KUS-F28377</strain>
    </source>
</reference>
<sequence length="71" mass="8096">MTTEEVKYDPFKASEAFAVYLIEAASKLQSRVDEVSGSIDEKVDEVYQRLDSMERSLKEMNQDKGTAEEQT</sequence>
<gene>
    <name evidence="2" type="ORF">A0J61_01281</name>
</gene>
<evidence type="ECO:0000256" key="1">
    <source>
        <dbReference type="SAM" id="Coils"/>
    </source>
</evidence>
<dbReference type="InParanoid" id="A0A1C7NP65"/>
<evidence type="ECO:0000313" key="2">
    <source>
        <dbReference type="EMBL" id="OBZ90679.1"/>
    </source>
</evidence>
<organism evidence="2 3">
    <name type="scientific">Choanephora cucurbitarum</name>
    <dbReference type="NCBI Taxonomy" id="101091"/>
    <lineage>
        <taxon>Eukaryota</taxon>
        <taxon>Fungi</taxon>
        <taxon>Fungi incertae sedis</taxon>
        <taxon>Mucoromycota</taxon>
        <taxon>Mucoromycotina</taxon>
        <taxon>Mucoromycetes</taxon>
        <taxon>Mucorales</taxon>
        <taxon>Mucorineae</taxon>
        <taxon>Choanephoraceae</taxon>
        <taxon>Choanephoroideae</taxon>
        <taxon>Choanephora</taxon>
    </lineage>
</organism>
<name>A0A1C7NP65_9FUNG</name>
<protein>
    <submittedName>
        <fullName evidence="2">Uncharacterized protein</fullName>
    </submittedName>
</protein>
<dbReference type="AlphaFoldDB" id="A0A1C7NP65"/>
<dbReference type="EMBL" id="LUGH01000038">
    <property type="protein sequence ID" value="OBZ90679.1"/>
    <property type="molecule type" value="Genomic_DNA"/>
</dbReference>
<keyword evidence="3" id="KW-1185">Reference proteome</keyword>
<proteinExistence type="predicted"/>